<evidence type="ECO:0000256" key="3">
    <source>
        <dbReference type="ARBA" id="ARBA00022884"/>
    </source>
</evidence>
<gene>
    <name evidence="6 9" type="primary">nusB</name>
    <name evidence="8" type="ORF">JEQ07_02660</name>
    <name evidence="9" type="ORF">JKX24_04910</name>
</gene>
<dbReference type="EMBL" id="JAEHSL010000001">
    <property type="protein sequence ID" value="MBI6179307.1"/>
    <property type="molecule type" value="Genomic_DNA"/>
</dbReference>
<dbReference type="Proteomes" id="UP000596176">
    <property type="component" value="Chromosome"/>
</dbReference>
<dbReference type="Proteomes" id="UP000639004">
    <property type="component" value="Unassembled WGS sequence"/>
</dbReference>
<dbReference type="InterPro" id="IPR035926">
    <property type="entry name" value="NusB-like_sf"/>
</dbReference>
<dbReference type="PANTHER" id="PTHR11078:SF3">
    <property type="entry name" value="ANTITERMINATION NUSB DOMAIN-CONTAINING PROTEIN"/>
    <property type="match status" value="1"/>
</dbReference>
<dbReference type="FunFam" id="1.10.940.10:FF:000001">
    <property type="entry name" value="Transcription antitermination factor NusB"/>
    <property type="match status" value="1"/>
</dbReference>
<dbReference type="GO" id="GO:0005829">
    <property type="term" value="C:cytosol"/>
    <property type="evidence" value="ECO:0007669"/>
    <property type="project" value="TreeGrafter"/>
</dbReference>
<evidence type="ECO:0000313" key="8">
    <source>
        <dbReference type="EMBL" id="MBI6179307.1"/>
    </source>
</evidence>
<comment type="function">
    <text evidence="6">Involved in transcription antitermination. Required for transcription of ribosomal RNA (rRNA) genes. Binds specifically to the boxA antiterminator sequence of the ribosomal RNA (rrn) operons.</text>
</comment>
<dbReference type="GO" id="GO:0031564">
    <property type="term" value="P:transcription antitermination"/>
    <property type="evidence" value="ECO:0007669"/>
    <property type="project" value="UniProtKB-KW"/>
</dbReference>
<dbReference type="AlphaFoldDB" id="A0A1W5DFB4"/>
<evidence type="ECO:0000259" key="7">
    <source>
        <dbReference type="Pfam" id="PF01029"/>
    </source>
</evidence>
<keyword evidence="4 6" id="KW-0805">Transcription regulation</keyword>
<evidence type="ECO:0000256" key="5">
    <source>
        <dbReference type="ARBA" id="ARBA00023163"/>
    </source>
</evidence>
<reference evidence="9 10" key="2">
    <citation type="submission" date="2021-01" db="EMBL/GenBank/DDBJ databases">
        <title>Chromosome sequence of Serratia proteamaculans strain 94 rif-r, isolated from spoiled beef.</title>
        <authorList>
            <person name="Zaytseva Y.V."/>
            <person name="Iablokov S.N."/>
            <person name="Klyukina A."/>
        </authorList>
    </citation>
    <scope>NUCLEOTIDE SEQUENCE [LARGE SCALE GENOMIC DNA]</scope>
    <source>
        <strain evidence="9 10">94 rif-r</strain>
    </source>
</reference>
<dbReference type="Pfam" id="PF01029">
    <property type="entry name" value="NusB"/>
    <property type="match status" value="1"/>
</dbReference>
<accession>A0A1W5DFB4</accession>
<evidence type="ECO:0000256" key="1">
    <source>
        <dbReference type="ARBA" id="ARBA00005952"/>
    </source>
</evidence>
<dbReference type="HAMAP" id="MF_00073">
    <property type="entry name" value="NusB"/>
    <property type="match status" value="1"/>
</dbReference>
<comment type="similarity">
    <text evidence="1 6">Belongs to the NusB family.</text>
</comment>
<dbReference type="NCBIfam" id="TIGR01951">
    <property type="entry name" value="nusB"/>
    <property type="match status" value="1"/>
</dbReference>
<dbReference type="OrthoDB" id="9789556at2"/>
<dbReference type="InterPro" id="IPR011605">
    <property type="entry name" value="NusB_fam"/>
</dbReference>
<evidence type="ECO:0000256" key="6">
    <source>
        <dbReference type="HAMAP-Rule" id="MF_00073"/>
    </source>
</evidence>
<sequence>MKPAARRRARECAVQALYSWQLSKNDIADVEHQFLSEQDVKDADIAYFRELLSGVAVNAGLLDSLMAPVLSRQLEELGQVERAVLRIALYELKMREDVPYKVAINEAIELAKTFGAEDSHKFVNGVLDKVAPSIRKKK</sequence>
<dbReference type="RefSeq" id="WP_085115442.1">
    <property type="nucleotide sequence ID" value="NZ_CAMIPQ010000001.1"/>
</dbReference>
<keyword evidence="2 6" id="KW-0889">Transcription antitermination</keyword>
<dbReference type="GeneID" id="83697838"/>
<name>A0A1W5DFB4_SERPR</name>
<organism evidence="9 10">
    <name type="scientific">Serratia proteamaculans</name>
    <dbReference type="NCBI Taxonomy" id="28151"/>
    <lineage>
        <taxon>Bacteria</taxon>
        <taxon>Pseudomonadati</taxon>
        <taxon>Pseudomonadota</taxon>
        <taxon>Gammaproteobacteria</taxon>
        <taxon>Enterobacterales</taxon>
        <taxon>Yersiniaceae</taxon>
        <taxon>Serratia</taxon>
    </lineage>
</organism>
<dbReference type="SUPFAM" id="SSF48013">
    <property type="entry name" value="NusB-like"/>
    <property type="match status" value="1"/>
</dbReference>
<dbReference type="InterPro" id="IPR006027">
    <property type="entry name" value="NusB_RsmB_TIM44"/>
</dbReference>
<dbReference type="GO" id="GO:0003723">
    <property type="term" value="F:RNA binding"/>
    <property type="evidence" value="ECO:0007669"/>
    <property type="project" value="UniProtKB-UniRule"/>
</dbReference>
<dbReference type="Gene3D" id="1.10.940.10">
    <property type="entry name" value="NusB-like"/>
    <property type="match status" value="1"/>
</dbReference>
<evidence type="ECO:0000313" key="11">
    <source>
        <dbReference type="Proteomes" id="UP000639004"/>
    </source>
</evidence>
<feature type="domain" description="NusB/RsmB/TIM44" evidence="7">
    <location>
        <begin position="7"/>
        <end position="131"/>
    </location>
</feature>
<dbReference type="PANTHER" id="PTHR11078">
    <property type="entry name" value="N UTILIZATION SUBSTANCE PROTEIN B-RELATED"/>
    <property type="match status" value="1"/>
</dbReference>
<keyword evidence="5 6" id="KW-0804">Transcription</keyword>
<evidence type="ECO:0000313" key="10">
    <source>
        <dbReference type="Proteomes" id="UP000596176"/>
    </source>
</evidence>
<keyword evidence="3 6" id="KW-0694">RNA-binding</keyword>
<evidence type="ECO:0000313" key="9">
    <source>
        <dbReference type="EMBL" id="QQX54360.1"/>
    </source>
</evidence>
<protein>
    <recommendedName>
        <fullName evidence="6">Transcription antitermination protein NusB</fullName>
    </recommendedName>
    <alternativeName>
        <fullName evidence="6">Antitermination factor NusB</fullName>
    </alternativeName>
</protein>
<dbReference type="CDD" id="cd00619">
    <property type="entry name" value="Terminator_NusB"/>
    <property type="match status" value="1"/>
</dbReference>
<evidence type="ECO:0000256" key="4">
    <source>
        <dbReference type="ARBA" id="ARBA00023015"/>
    </source>
</evidence>
<evidence type="ECO:0000256" key="2">
    <source>
        <dbReference type="ARBA" id="ARBA00022814"/>
    </source>
</evidence>
<dbReference type="GO" id="GO:0006353">
    <property type="term" value="P:DNA-templated transcription termination"/>
    <property type="evidence" value="ECO:0007669"/>
    <property type="project" value="UniProtKB-UniRule"/>
</dbReference>
<proteinExistence type="inferred from homology"/>
<reference evidence="8 11" key="1">
    <citation type="submission" date="2020-12" db="EMBL/GenBank/DDBJ databases">
        <title>Enhanced detection system for hospital associated transmission using whole genome sequencing surveillance.</title>
        <authorList>
            <person name="Harrison L.H."/>
            <person name="Van Tyne D."/>
            <person name="Marsh J.W."/>
            <person name="Griffith M.P."/>
            <person name="Snyder D.J."/>
            <person name="Cooper V.S."/>
            <person name="Mustapha M."/>
        </authorList>
    </citation>
    <scope>NUCLEOTIDE SEQUENCE [LARGE SCALE GENOMIC DNA]</scope>
    <source>
        <strain evidence="8 11">SER00238</strain>
    </source>
</reference>
<keyword evidence="11" id="KW-1185">Reference proteome</keyword>
<dbReference type="EMBL" id="CP068391">
    <property type="protein sequence ID" value="QQX54360.1"/>
    <property type="molecule type" value="Genomic_DNA"/>
</dbReference>